<evidence type="ECO:0000313" key="1">
    <source>
        <dbReference type="EMBL" id="MDR6969678.1"/>
    </source>
</evidence>
<proteinExistence type="predicted"/>
<evidence type="ECO:0000313" key="2">
    <source>
        <dbReference type="Proteomes" id="UP001255185"/>
    </source>
</evidence>
<organism evidence="1 2">
    <name type="scientific">Flavobacterium arsenatis</name>
    <dbReference type="NCBI Taxonomy" id="1484332"/>
    <lineage>
        <taxon>Bacteria</taxon>
        <taxon>Pseudomonadati</taxon>
        <taxon>Bacteroidota</taxon>
        <taxon>Flavobacteriia</taxon>
        <taxon>Flavobacteriales</taxon>
        <taxon>Flavobacteriaceae</taxon>
        <taxon>Flavobacterium</taxon>
    </lineage>
</organism>
<name>A0ABU1TUY2_9FLAO</name>
<accession>A0ABU1TUY2</accession>
<sequence>MYKETIFSIPPPTGQYSSTYQSQGHNFVPDSRTSSVIARLGTPSHCTYTGTYSFRQALYLDC</sequence>
<gene>
    <name evidence="1" type="ORF">J2X31_003712</name>
</gene>
<protein>
    <submittedName>
        <fullName evidence="1">Uncharacterized protein</fullName>
    </submittedName>
</protein>
<reference evidence="1 2" key="1">
    <citation type="submission" date="2023-07" db="EMBL/GenBank/DDBJ databases">
        <title>Sorghum-associated microbial communities from plants grown in Nebraska, USA.</title>
        <authorList>
            <person name="Schachtman D."/>
        </authorList>
    </citation>
    <scope>NUCLEOTIDE SEQUENCE [LARGE SCALE GENOMIC DNA]</scope>
    <source>
        <strain evidence="1 2">3773</strain>
    </source>
</reference>
<dbReference type="Proteomes" id="UP001255185">
    <property type="component" value="Unassembled WGS sequence"/>
</dbReference>
<keyword evidence="2" id="KW-1185">Reference proteome</keyword>
<dbReference type="EMBL" id="JAVDVI010000030">
    <property type="protein sequence ID" value="MDR6969678.1"/>
    <property type="molecule type" value="Genomic_DNA"/>
</dbReference>
<comment type="caution">
    <text evidence="1">The sequence shown here is derived from an EMBL/GenBank/DDBJ whole genome shotgun (WGS) entry which is preliminary data.</text>
</comment>